<feature type="transmembrane region" description="Helical" evidence="8">
    <location>
        <begin position="282"/>
        <end position="299"/>
    </location>
</feature>
<feature type="transmembrane region" description="Helical" evidence="8">
    <location>
        <begin position="6"/>
        <end position="24"/>
    </location>
</feature>
<name>A0ABT2TLR5_9FIRM</name>
<feature type="domain" description="NADH:quinone oxidoreductase/Mrp antiporter transmembrane" evidence="9">
    <location>
        <begin position="131"/>
        <end position="425"/>
    </location>
</feature>
<sequence>MIITDIRPVLAAGFPLLACILILFSSKKPNLREFFSIACAVGAAGLIYSMAGDVHGGTVYEWTLFQATDTISFTLRTDAAGMLFACVSSTLYVIVIFYAIGYMRGHHEKNQTGFYAFFAICICSAIGIAFSANLVTFFIFFEMLTMATWPLVFHERNEEAKFSGRKYLIYTLIPGQFFLMGIIMVSGISDTLTFQPGGFLNASAGSAGMLIVLFFLLTGAGAVKAGIMPFHGWLPAAMIAPTPVSALLHAVAVVKAGAFCVIRMIGYVFGPGLLKEIGAAQILLWLAVFTIIVSSLIALRQDNLKRRLAYSTVGQLSYIILGACLLTSHGFTGSLFHIVAHALMKITLFMCAGAIIVTTHKNNVSEMKGIGRQMPVTMICFTIASLGIIGLPFIVGFTSKWNLALGALYMGQPVYIAILLTSSMLGLAYLLPITYTAFFSKNTDSEFTRLKEASPFMLIPICITAALTIILGILPNFGLNLYDLAEIAASAVVP</sequence>
<feature type="transmembrane region" description="Helical" evidence="8">
    <location>
        <begin position="167"/>
        <end position="188"/>
    </location>
</feature>
<accession>A0ABT2TLR5</accession>
<organism evidence="10 11">
    <name type="scientific">Brotonthovivens ammoniilytica</name>
    <dbReference type="NCBI Taxonomy" id="2981725"/>
    <lineage>
        <taxon>Bacteria</taxon>
        <taxon>Bacillati</taxon>
        <taxon>Bacillota</taxon>
        <taxon>Clostridia</taxon>
        <taxon>Lachnospirales</taxon>
        <taxon>Lachnospiraceae</taxon>
        <taxon>Brotonthovivens</taxon>
    </lineage>
</organism>
<dbReference type="Pfam" id="PF00361">
    <property type="entry name" value="Proton_antipo_M"/>
    <property type="match status" value="1"/>
</dbReference>
<evidence type="ECO:0000256" key="8">
    <source>
        <dbReference type="SAM" id="Phobius"/>
    </source>
</evidence>
<proteinExistence type="inferred from homology"/>
<evidence type="ECO:0000313" key="11">
    <source>
        <dbReference type="Proteomes" id="UP001652442"/>
    </source>
</evidence>
<dbReference type="RefSeq" id="WP_158425782.1">
    <property type="nucleotide sequence ID" value="NZ_JAOQJQ010000005.1"/>
</dbReference>
<keyword evidence="3" id="KW-1003">Cell membrane</keyword>
<evidence type="ECO:0000256" key="4">
    <source>
        <dbReference type="ARBA" id="ARBA00022692"/>
    </source>
</evidence>
<feature type="transmembrane region" description="Helical" evidence="8">
    <location>
        <begin position="112"/>
        <end position="131"/>
    </location>
</feature>
<feature type="transmembrane region" description="Helical" evidence="8">
    <location>
        <begin position="376"/>
        <end position="395"/>
    </location>
</feature>
<keyword evidence="6 8" id="KW-0472">Membrane</keyword>
<feature type="transmembrane region" description="Helical" evidence="8">
    <location>
        <begin position="334"/>
        <end position="356"/>
    </location>
</feature>
<evidence type="ECO:0000256" key="1">
    <source>
        <dbReference type="ARBA" id="ARBA00004651"/>
    </source>
</evidence>
<reference evidence="10 11" key="1">
    <citation type="journal article" date="2021" name="ISME Commun">
        <title>Automated analysis of genomic sequences facilitates high-throughput and comprehensive description of bacteria.</title>
        <authorList>
            <person name="Hitch T.C.A."/>
        </authorList>
    </citation>
    <scope>NUCLEOTIDE SEQUENCE [LARGE SCALE GENOMIC DNA]</scope>
    <source>
        <strain evidence="10 11">Sanger_109</strain>
    </source>
</reference>
<evidence type="ECO:0000313" key="10">
    <source>
        <dbReference type="EMBL" id="MCU6763138.1"/>
    </source>
</evidence>
<evidence type="ECO:0000256" key="7">
    <source>
        <dbReference type="RuleBase" id="RU000320"/>
    </source>
</evidence>
<feature type="transmembrane region" description="Helical" evidence="8">
    <location>
        <begin position="79"/>
        <end position="100"/>
    </location>
</feature>
<comment type="subcellular location">
    <subcellularLocation>
        <location evidence="1">Cell membrane</location>
        <topology evidence="1">Multi-pass membrane protein</topology>
    </subcellularLocation>
    <subcellularLocation>
        <location evidence="7">Membrane</location>
        <topology evidence="7">Multi-pass membrane protein</topology>
    </subcellularLocation>
</comment>
<dbReference type="PANTHER" id="PTHR42703">
    <property type="entry name" value="NADH DEHYDROGENASE"/>
    <property type="match status" value="1"/>
</dbReference>
<dbReference type="PRINTS" id="PR01434">
    <property type="entry name" value="NADHDHGNASE5"/>
</dbReference>
<gene>
    <name evidence="10" type="ORF">OCV88_12515</name>
</gene>
<feature type="transmembrane region" description="Helical" evidence="8">
    <location>
        <begin position="137"/>
        <end position="155"/>
    </location>
</feature>
<evidence type="ECO:0000256" key="2">
    <source>
        <dbReference type="ARBA" id="ARBA00005346"/>
    </source>
</evidence>
<feature type="transmembrane region" description="Helical" evidence="8">
    <location>
        <begin position="31"/>
        <end position="51"/>
    </location>
</feature>
<dbReference type="InterPro" id="IPR050586">
    <property type="entry name" value="CPA3_Na-H_Antiporter_D"/>
</dbReference>
<comment type="caution">
    <text evidence="10">The sequence shown here is derived from an EMBL/GenBank/DDBJ whole genome shotgun (WGS) entry which is preliminary data.</text>
</comment>
<keyword evidence="4 7" id="KW-0812">Transmembrane</keyword>
<feature type="transmembrane region" description="Helical" evidence="8">
    <location>
        <begin position="415"/>
        <end position="435"/>
    </location>
</feature>
<keyword evidence="11" id="KW-1185">Reference proteome</keyword>
<feature type="transmembrane region" description="Helical" evidence="8">
    <location>
        <begin position="308"/>
        <end position="328"/>
    </location>
</feature>
<evidence type="ECO:0000256" key="3">
    <source>
        <dbReference type="ARBA" id="ARBA00022475"/>
    </source>
</evidence>
<dbReference type="Proteomes" id="UP001652442">
    <property type="component" value="Unassembled WGS sequence"/>
</dbReference>
<dbReference type="InterPro" id="IPR001750">
    <property type="entry name" value="ND/Mrp_TM"/>
</dbReference>
<feature type="transmembrane region" description="Helical" evidence="8">
    <location>
        <begin position="208"/>
        <end position="234"/>
    </location>
</feature>
<evidence type="ECO:0000256" key="6">
    <source>
        <dbReference type="ARBA" id="ARBA00023136"/>
    </source>
</evidence>
<dbReference type="EMBL" id="JAOQJQ010000005">
    <property type="protein sequence ID" value="MCU6763138.1"/>
    <property type="molecule type" value="Genomic_DNA"/>
</dbReference>
<evidence type="ECO:0000259" key="9">
    <source>
        <dbReference type="Pfam" id="PF00361"/>
    </source>
</evidence>
<feature type="transmembrane region" description="Helical" evidence="8">
    <location>
        <begin position="246"/>
        <end position="270"/>
    </location>
</feature>
<keyword evidence="5 8" id="KW-1133">Transmembrane helix</keyword>
<feature type="transmembrane region" description="Helical" evidence="8">
    <location>
        <begin position="456"/>
        <end position="474"/>
    </location>
</feature>
<evidence type="ECO:0000256" key="5">
    <source>
        <dbReference type="ARBA" id="ARBA00022989"/>
    </source>
</evidence>
<dbReference type="PANTHER" id="PTHR42703:SF1">
    <property type="entry name" value="NA(+)_H(+) ANTIPORTER SUBUNIT D1"/>
    <property type="match status" value="1"/>
</dbReference>
<comment type="similarity">
    <text evidence="2">Belongs to the CPA3 antiporters (TC 2.A.63) subunit D family.</text>
</comment>
<protein>
    <submittedName>
        <fullName evidence="10">Monovalent cation/H+ antiporter subunit D family protein</fullName>
    </submittedName>
</protein>